<dbReference type="EMBL" id="FCNZ02000021">
    <property type="protein sequence ID" value="SAL72879.1"/>
    <property type="molecule type" value="Genomic_DNA"/>
</dbReference>
<dbReference type="GO" id="GO:0043683">
    <property type="term" value="P:type IV pilus assembly"/>
    <property type="evidence" value="ECO:0007669"/>
    <property type="project" value="InterPro"/>
</dbReference>
<dbReference type="Pfam" id="PF04350">
    <property type="entry name" value="PilO"/>
    <property type="match status" value="1"/>
</dbReference>
<keyword evidence="1" id="KW-0812">Transmembrane</keyword>
<gene>
    <name evidence="2" type="ORF">AWB66_04741</name>
</gene>
<dbReference type="InterPro" id="IPR014717">
    <property type="entry name" value="Transl_elong_EF1B/ribsomal_bS6"/>
</dbReference>
<keyword evidence="1" id="KW-0472">Membrane</keyword>
<comment type="caution">
    <text evidence="2">The sequence shown here is derived from an EMBL/GenBank/DDBJ whole genome shotgun (WGS) entry which is preliminary data.</text>
</comment>
<dbReference type="STRING" id="326475.AWB66_04741"/>
<dbReference type="Gene3D" id="3.30.70.60">
    <property type="match status" value="1"/>
</dbReference>
<dbReference type="Proteomes" id="UP000054717">
    <property type="component" value="Unassembled WGS sequence"/>
</dbReference>
<evidence type="ECO:0008006" key="4">
    <source>
        <dbReference type="Google" id="ProtNLM"/>
    </source>
</evidence>
<proteinExistence type="predicted"/>
<reference evidence="2" key="1">
    <citation type="submission" date="2016-01" db="EMBL/GenBank/DDBJ databases">
        <authorList>
            <person name="Peeters Charlotte."/>
        </authorList>
    </citation>
    <scope>NUCLEOTIDE SEQUENCE</scope>
    <source>
        <strain evidence="2">LMG 22936</strain>
    </source>
</reference>
<dbReference type="RefSeq" id="WP_087632549.1">
    <property type="nucleotide sequence ID" value="NZ_FCNZ02000021.1"/>
</dbReference>
<protein>
    <recommendedName>
        <fullName evidence="4">Pilus assembly protein, PilO</fullName>
    </recommendedName>
</protein>
<evidence type="ECO:0000256" key="1">
    <source>
        <dbReference type="SAM" id="Phobius"/>
    </source>
</evidence>
<dbReference type="InterPro" id="IPR007445">
    <property type="entry name" value="PilO"/>
</dbReference>
<keyword evidence="1" id="KW-1133">Transmembrane helix</keyword>
<dbReference type="GO" id="GO:0043107">
    <property type="term" value="P:type IV pilus-dependent motility"/>
    <property type="evidence" value="ECO:0007669"/>
    <property type="project" value="InterPro"/>
</dbReference>
<name>A0A158JWV4_9BURK</name>
<organism evidence="2 3">
    <name type="scientific">Caballeronia telluris</name>
    <dbReference type="NCBI Taxonomy" id="326475"/>
    <lineage>
        <taxon>Bacteria</taxon>
        <taxon>Pseudomonadati</taxon>
        <taxon>Pseudomonadota</taxon>
        <taxon>Betaproteobacteria</taxon>
        <taxon>Burkholderiales</taxon>
        <taxon>Burkholderiaceae</taxon>
        <taxon>Caballeronia</taxon>
    </lineage>
</organism>
<dbReference type="AlphaFoldDB" id="A0A158JWV4"/>
<evidence type="ECO:0000313" key="2">
    <source>
        <dbReference type="EMBL" id="SAL72879.1"/>
    </source>
</evidence>
<evidence type="ECO:0000313" key="3">
    <source>
        <dbReference type="Proteomes" id="UP000054717"/>
    </source>
</evidence>
<keyword evidence="3" id="KW-1185">Reference proteome</keyword>
<feature type="transmembrane region" description="Helical" evidence="1">
    <location>
        <begin position="34"/>
        <end position="53"/>
    </location>
</feature>
<accession>A0A158JWV4</accession>
<sequence length="289" mass="30914">MSTLPINLNRPIRRDSRLKRLILEPIDLWSRRRMILSAVAIGVTMGALGLYAYRTSGASGLDASRAALDEAQQRTQRTKKMLDALPELRRRAALPENASARWSMADALHAVSTIAGQGGLRLGSIVPVAAAKSGTPEGERALKLRAEGTFGEVRRFLDALGALPRLVVADAVQLKRGPDSLTFEATLRVFDTLPAVARRANADARDASLIDPFGKEGPGSGLAGDMLLVGTLLGRERAMALIETAKGVDGFAIGQMIGDERLGRVHVRSIDVSRDGGGSRSVSFVEDRP</sequence>